<comment type="caution">
    <text evidence="2">The sequence shown here is derived from an EMBL/GenBank/DDBJ whole genome shotgun (WGS) entry which is preliminary data.</text>
</comment>
<gene>
    <name evidence="2" type="ORF">ACFQO1_06095</name>
</gene>
<evidence type="ECO:0000313" key="2">
    <source>
        <dbReference type="EMBL" id="MFC7357249.1"/>
    </source>
</evidence>
<proteinExistence type="predicted"/>
<reference evidence="3" key="1">
    <citation type="journal article" date="2019" name="Int. J. Syst. Evol. Microbiol.">
        <title>The Global Catalogue of Microorganisms (GCM) 10K type strain sequencing project: providing services to taxonomists for standard genome sequencing and annotation.</title>
        <authorList>
            <consortium name="The Broad Institute Genomics Platform"/>
            <consortium name="The Broad Institute Genome Sequencing Center for Infectious Disease"/>
            <person name="Wu L."/>
            <person name="Ma J."/>
        </authorList>
    </citation>
    <scope>NUCLEOTIDE SEQUENCE [LARGE SCALE GENOMIC DNA]</scope>
    <source>
        <strain evidence="3">CGMCC 1.16306</strain>
    </source>
</reference>
<protein>
    <recommendedName>
        <fullName evidence="4">Flap endonuclease-1-like 5' DNA nuclease</fullName>
    </recommendedName>
</protein>
<accession>A0ABW2MSK0</accession>
<feature type="transmembrane region" description="Helical" evidence="1">
    <location>
        <begin position="14"/>
        <end position="36"/>
    </location>
</feature>
<name>A0ABW2MSK0_9FLAO</name>
<keyword evidence="1" id="KW-0812">Transmembrane</keyword>
<evidence type="ECO:0008006" key="4">
    <source>
        <dbReference type="Google" id="ProtNLM"/>
    </source>
</evidence>
<keyword evidence="3" id="KW-1185">Reference proteome</keyword>
<sequence>MESLTNFIENIEQYLGIALLMFSTFLVGYFLAYRFAEGKSEKLIKRLKKEVNTLQSKRSVSDIETIFTEIKPKIVEVVKQQAQENEHKETVSEKEIKPPSIPEKARTTYITYNATSQQEDTEENELDFDSFGYADSDTKDDLTQIHGIGPYIERKLNEIGIYNYDQISRLKPHDIIVITELIDFFPGRIERDNWVAQAESLKVF</sequence>
<dbReference type="EMBL" id="JBHTBN010000002">
    <property type="protein sequence ID" value="MFC7357249.1"/>
    <property type="molecule type" value="Genomic_DNA"/>
</dbReference>
<keyword evidence="1" id="KW-0472">Membrane</keyword>
<evidence type="ECO:0000313" key="3">
    <source>
        <dbReference type="Proteomes" id="UP001596415"/>
    </source>
</evidence>
<dbReference type="Proteomes" id="UP001596415">
    <property type="component" value="Unassembled WGS sequence"/>
</dbReference>
<dbReference type="Gene3D" id="1.10.150.20">
    <property type="entry name" value="5' to 3' exonuclease, C-terminal subdomain"/>
    <property type="match status" value="1"/>
</dbReference>
<evidence type="ECO:0000256" key="1">
    <source>
        <dbReference type="SAM" id="Phobius"/>
    </source>
</evidence>
<keyword evidence="1" id="KW-1133">Transmembrane helix</keyword>
<dbReference type="RefSeq" id="WP_380217095.1">
    <property type="nucleotide sequence ID" value="NZ_JBHTBN010000002.1"/>
</dbReference>
<organism evidence="2 3">
    <name type="scientific">Jejudonia soesokkakensis</name>
    <dbReference type="NCBI Taxonomy" id="1323432"/>
    <lineage>
        <taxon>Bacteria</taxon>
        <taxon>Pseudomonadati</taxon>
        <taxon>Bacteroidota</taxon>
        <taxon>Flavobacteriia</taxon>
        <taxon>Flavobacteriales</taxon>
        <taxon>Flavobacteriaceae</taxon>
        <taxon>Jejudonia</taxon>
    </lineage>
</organism>